<name>A0A0D0IU40_9MICO</name>
<dbReference type="AlphaFoldDB" id="A0A0D0IU40"/>
<keyword evidence="3" id="KW-1185">Reference proteome</keyword>
<gene>
    <name evidence="2" type="ORF">SD72_05725</name>
</gene>
<comment type="caution">
    <text evidence="2">The sequence shown here is derived from an EMBL/GenBank/DDBJ whole genome shotgun (WGS) entry which is preliminary data.</text>
</comment>
<keyword evidence="1" id="KW-0472">Membrane</keyword>
<evidence type="ECO:0000313" key="3">
    <source>
        <dbReference type="Proteomes" id="UP000032120"/>
    </source>
</evidence>
<dbReference type="RefSeq" id="WP_042543482.1">
    <property type="nucleotide sequence ID" value="NZ_JXSQ01000005.1"/>
</dbReference>
<dbReference type="Proteomes" id="UP000032120">
    <property type="component" value="Unassembled WGS sequence"/>
</dbReference>
<feature type="transmembrane region" description="Helical" evidence="1">
    <location>
        <begin position="20"/>
        <end position="47"/>
    </location>
</feature>
<keyword evidence="1" id="KW-1133">Transmembrane helix</keyword>
<dbReference type="EMBL" id="JXSQ01000005">
    <property type="protein sequence ID" value="KIP52998.1"/>
    <property type="molecule type" value="Genomic_DNA"/>
</dbReference>
<dbReference type="OrthoDB" id="4774950at2"/>
<keyword evidence="1" id="KW-0812">Transmembrane</keyword>
<sequence length="88" mass="8814">MDVFPDFGGVGGANDLQAVIGALLTFVLIIAVLMLIVCGVTWAIATANGHHGAAAKARIGAWTALGAAILAGGAVTWVNWLISLGSTL</sequence>
<dbReference type="Pfam" id="PF19607">
    <property type="entry name" value="DUF6112"/>
    <property type="match status" value="1"/>
</dbReference>
<organism evidence="2 3">
    <name type="scientific">Leucobacter komagatae</name>
    <dbReference type="NCBI Taxonomy" id="55969"/>
    <lineage>
        <taxon>Bacteria</taxon>
        <taxon>Bacillati</taxon>
        <taxon>Actinomycetota</taxon>
        <taxon>Actinomycetes</taxon>
        <taxon>Micrococcales</taxon>
        <taxon>Microbacteriaceae</taxon>
        <taxon>Leucobacter</taxon>
    </lineage>
</organism>
<feature type="transmembrane region" description="Helical" evidence="1">
    <location>
        <begin position="59"/>
        <end position="82"/>
    </location>
</feature>
<protein>
    <submittedName>
        <fullName evidence="2">Membrane protein</fullName>
    </submittedName>
</protein>
<evidence type="ECO:0000313" key="2">
    <source>
        <dbReference type="EMBL" id="KIP52998.1"/>
    </source>
</evidence>
<accession>A0A0D0IU40</accession>
<proteinExistence type="predicted"/>
<evidence type="ECO:0000256" key="1">
    <source>
        <dbReference type="SAM" id="Phobius"/>
    </source>
</evidence>
<reference evidence="2 3" key="1">
    <citation type="submission" date="2015-01" db="EMBL/GenBank/DDBJ databases">
        <title>Draft genome sequence of Leucobacter komagatae strain VKM ST2845.</title>
        <authorList>
            <person name="Karlyshev A.V."/>
            <person name="Kudryashova E.B."/>
        </authorList>
    </citation>
    <scope>NUCLEOTIDE SEQUENCE [LARGE SCALE GENOMIC DNA]</scope>
    <source>
        <strain evidence="2 3">VKM ST2845</strain>
    </source>
</reference>
<dbReference type="InterPro" id="IPR046094">
    <property type="entry name" value="DUF6112"/>
</dbReference>